<dbReference type="GO" id="GO:0008270">
    <property type="term" value="F:zinc ion binding"/>
    <property type="evidence" value="ECO:0007669"/>
    <property type="project" value="InterPro"/>
</dbReference>
<feature type="region of interest" description="Disordered" evidence="5">
    <location>
        <begin position="27"/>
        <end position="57"/>
    </location>
</feature>
<evidence type="ECO:0000256" key="4">
    <source>
        <dbReference type="ARBA" id="ARBA00023242"/>
    </source>
</evidence>
<evidence type="ECO:0000256" key="5">
    <source>
        <dbReference type="SAM" id="MobiDB-lite"/>
    </source>
</evidence>
<dbReference type="GO" id="GO:0000981">
    <property type="term" value="F:DNA-binding transcription factor activity, RNA polymerase II-specific"/>
    <property type="evidence" value="ECO:0007669"/>
    <property type="project" value="InterPro"/>
</dbReference>
<keyword evidence="2" id="KW-0238">DNA-binding</keyword>
<proteinExistence type="predicted"/>
<name>A0A9W9FYB1_9EURO</name>
<feature type="domain" description="Zn(2)-C6 fungal-type" evidence="6">
    <location>
        <begin position="63"/>
        <end position="97"/>
    </location>
</feature>
<keyword evidence="8" id="KW-1185">Reference proteome</keyword>
<dbReference type="AlphaFoldDB" id="A0A9W9FYB1"/>
<dbReference type="PROSITE" id="PS00463">
    <property type="entry name" value="ZN2_CY6_FUNGAL_1"/>
    <property type="match status" value="1"/>
</dbReference>
<dbReference type="Gene3D" id="4.10.240.10">
    <property type="entry name" value="Zn(2)-C6 fungal-type DNA-binding domain"/>
    <property type="match status" value="1"/>
</dbReference>
<dbReference type="PROSITE" id="PS50048">
    <property type="entry name" value="ZN2_CY6_FUNGAL_2"/>
    <property type="match status" value="1"/>
</dbReference>
<feature type="region of interest" description="Disordered" evidence="5">
    <location>
        <begin position="275"/>
        <end position="378"/>
    </location>
</feature>
<dbReference type="EMBL" id="JAPQKH010000003">
    <property type="protein sequence ID" value="KAJ5108698.1"/>
    <property type="molecule type" value="Genomic_DNA"/>
</dbReference>
<gene>
    <name evidence="7" type="ORF">N7456_005373</name>
</gene>
<feature type="compositionally biased region" description="Polar residues" evidence="5">
    <location>
        <begin position="359"/>
        <end position="378"/>
    </location>
</feature>
<dbReference type="SMART" id="SM00066">
    <property type="entry name" value="GAL4"/>
    <property type="match status" value="1"/>
</dbReference>
<keyword evidence="4" id="KW-0539">Nucleus</keyword>
<evidence type="ECO:0000259" key="6">
    <source>
        <dbReference type="PROSITE" id="PS50048"/>
    </source>
</evidence>
<comment type="caution">
    <text evidence="7">The sequence shown here is derived from an EMBL/GenBank/DDBJ whole genome shotgun (WGS) entry which is preliminary data.</text>
</comment>
<keyword evidence="3" id="KW-0804">Transcription</keyword>
<evidence type="ECO:0000256" key="1">
    <source>
        <dbReference type="ARBA" id="ARBA00023015"/>
    </source>
</evidence>
<dbReference type="CDD" id="cd00067">
    <property type="entry name" value="GAL4"/>
    <property type="match status" value="1"/>
</dbReference>
<sequence>MDPFYAEKAGFAQSRHGSVLSLPRAMRSMSRHEMGDRSGSCTGPTTESDGKLRNPQRRRVPVACQRCRRRKIKCSGDSEDGQGCSNCRSAGENHCQFTRVNSQPVDELDTQMVNDWVQSHRDRPSASGSASGWQPYPNMRPAVAPSQLGMIPTHPQSKSTLLSMGSPQNQPRVNAYQQRSAEFDLSAADAHAYQRSGGVNSMHYEDETSSNHPHPSQYMLPNAASPGIMMDYGIPAWSPKAWDSMFGTGRHTNGNVYSESEANPSLNQSHFTYMLPSQGHSIGDLSQPNSATMSEGSSDTQGPDRTLPSPTSRGQQAPNSSTGFIPTEGNSNLPWSSPDFKGAFWSPRIAASPDHRPSSTHTVPSNTPFTGSPELSSKGISVNGTASDLLFPYLPMPTTSEDTMQSLVSSSTAPPPPPISTAGMNPAYPILETLETTGSDYQSIHNDTRITRNHSRDHGNAGQRLLALNECTPVIYGYSTSEKSKARGSGSDAESRTLLSGLPYTRVQHRDTPGTAFSFNLSPDALPEYHRAVVENVHRPPAVEPLGNQGAY</sequence>
<keyword evidence="1" id="KW-0805">Transcription regulation</keyword>
<protein>
    <recommendedName>
        <fullName evidence="6">Zn(2)-C6 fungal-type domain-containing protein</fullName>
    </recommendedName>
</protein>
<feature type="compositionally biased region" description="Polar residues" evidence="5">
    <location>
        <begin position="278"/>
        <end position="335"/>
    </location>
</feature>
<dbReference type="GO" id="GO:0003677">
    <property type="term" value="F:DNA binding"/>
    <property type="evidence" value="ECO:0007669"/>
    <property type="project" value="UniProtKB-KW"/>
</dbReference>
<evidence type="ECO:0000256" key="3">
    <source>
        <dbReference type="ARBA" id="ARBA00023163"/>
    </source>
</evidence>
<dbReference type="OrthoDB" id="5394557at2759"/>
<evidence type="ECO:0000256" key="2">
    <source>
        <dbReference type="ARBA" id="ARBA00023125"/>
    </source>
</evidence>
<dbReference type="InterPro" id="IPR001138">
    <property type="entry name" value="Zn2Cys6_DnaBD"/>
</dbReference>
<organism evidence="7 8">
    <name type="scientific">Penicillium angulare</name>
    <dbReference type="NCBI Taxonomy" id="116970"/>
    <lineage>
        <taxon>Eukaryota</taxon>
        <taxon>Fungi</taxon>
        <taxon>Dikarya</taxon>
        <taxon>Ascomycota</taxon>
        <taxon>Pezizomycotina</taxon>
        <taxon>Eurotiomycetes</taxon>
        <taxon>Eurotiomycetidae</taxon>
        <taxon>Eurotiales</taxon>
        <taxon>Aspergillaceae</taxon>
        <taxon>Penicillium</taxon>
    </lineage>
</organism>
<evidence type="ECO:0000313" key="8">
    <source>
        <dbReference type="Proteomes" id="UP001149165"/>
    </source>
</evidence>
<reference evidence="7" key="2">
    <citation type="journal article" date="2023" name="IMA Fungus">
        <title>Comparative genomic study of the Penicillium genus elucidates a diverse pangenome and 15 lateral gene transfer events.</title>
        <authorList>
            <person name="Petersen C."/>
            <person name="Sorensen T."/>
            <person name="Nielsen M.R."/>
            <person name="Sondergaard T.E."/>
            <person name="Sorensen J.L."/>
            <person name="Fitzpatrick D.A."/>
            <person name="Frisvad J.C."/>
            <person name="Nielsen K.L."/>
        </authorList>
    </citation>
    <scope>NUCLEOTIDE SEQUENCE</scope>
    <source>
        <strain evidence="7">IBT 30069</strain>
    </source>
</reference>
<dbReference type="SUPFAM" id="SSF57701">
    <property type="entry name" value="Zn2/Cys6 DNA-binding domain"/>
    <property type="match status" value="1"/>
</dbReference>
<accession>A0A9W9FYB1</accession>
<evidence type="ECO:0000313" key="7">
    <source>
        <dbReference type="EMBL" id="KAJ5108698.1"/>
    </source>
</evidence>
<dbReference type="Pfam" id="PF00172">
    <property type="entry name" value="Zn_clus"/>
    <property type="match status" value="1"/>
</dbReference>
<reference evidence="7" key="1">
    <citation type="submission" date="2022-11" db="EMBL/GenBank/DDBJ databases">
        <authorList>
            <person name="Petersen C."/>
        </authorList>
    </citation>
    <scope>NUCLEOTIDE SEQUENCE</scope>
    <source>
        <strain evidence="7">IBT 30069</strain>
    </source>
</reference>
<dbReference type="InterPro" id="IPR036864">
    <property type="entry name" value="Zn2-C6_fun-type_DNA-bd_sf"/>
</dbReference>
<dbReference type="Proteomes" id="UP001149165">
    <property type="component" value="Unassembled WGS sequence"/>
</dbReference>